<name>A0A6V8SB41_9CLOT</name>
<dbReference type="Pfam" id="PF07456">
    <property type="entry name" value="Hpre_diP_synt_I"/>
    <property type="match status" value="1"/>
</dbReference>
<feature type="transmembrane region" description="Helical" evidence="1">
    <location>
        <begin position="105"/>
        <end position="128"/>
    </location>
</feature>
<dbReference type="RefSeq" id="WP_183276006.1">
    <property type="nucleotide sequence ID" value="NZ_BLZR01000001.1"/>
</dbReference>
<evidence type="ECO:0000256" key="1">
    <source>
        <dbReference type="SAM" id="Phobius"/>
    </source>
</evidence>
<gene>
    <name evidence="2" type="ORF">bsdtw1_00500</name>
</gene>
<organism evidence="2 3">
    <name type="scientific">Clostridium fungisolvens</name>
    <dbReference type="NCBI Taxonomy" id="1604897"/>
    <lineage>
        <taxon>Bacteria</taxon>
        <taxon>Bacillati</taxon>
        <taxon>Bacillota</taxon>
        <taxon>Clostridia</taxon>
        <taxon>Eubacteriales</taxon>
        <taxon>Clostridiaceae</taxon>
        <taxon>Clostridium</taxon>
    </lineage>
</organism>
<dbReference type="Gene3D" id="1.10.1760.20">
    <property type="match status" value="1"/>
</dbReference>
<accession>A0A6V8SB41</accession>
<protein>
    <recommendedName>
        <fullName evidence="4">Heptaprenyl diphosphate synthase</fullName>
    </recommendedName>
</protein>
<comment type="caution">
    <text evidence="2">The sequence shown here is derived from an EMBL/GenBank/DDBJ whole genome shotgun (WGS) entry which is preliminary data.</text>
</comment>
<evidence type="ECO:0000313" key="2">
    <source>
        <dbReference type="EMBL" id="GFP74449.1"/>
    </source>
</evidence>
<feature type="transmembrane region" description="Helical" evidence="1">
    <location>
        <begin position="41"/>
        <end position="66"/>
    </location>
</feature>
<dbReference type="InterPro" id="IPR010898">
    <property type="entry name" value="Hpre_diP_synth_I"/>
</dbReference>
<feature type="transmembrane region" description="Helical" evidence="1">
    <location>
        <begin position="78"/>
        <end position="99"/>
    </location>
</feature>
<keyword evidence="1" id="KW-1133">Transmembrane helix</keyword>
<dbReference type="PIRSF" id="PIRSF027391">
    <property type="entry name" value="Hpre_diP_synt_I"/>
    <property type="match status" value="1"/>
</dbReference>
<sequence length="176" mass="18794">MIKTRKMVFLSLLIAQALVLHIVEGMIPVPFITPGAKLGLANIVTVVSLYSFGEIETLVVIIVRLLLASMFGGSISSLLYSIAGALFSFIIMVIIKRIGKDNVTLVGVSAAGSVFHNIGQITMAALIVQNVNISLYLPVLTIAGIGTGFFVGLTSRYTLNHLNKLNATTKLFDDKG</sequence>
<dbReference type="AlphaFoldDB" id="A0A6V8SB41"/>
<feature type="transmembrane region" description="Helical" evidence="1">
    <location>
        <begin position="135"/>
        <end position="153"/>
    </location>
</feature>
<proteinExistence type="predicted"/>
<keyword evidence="3" id="KW-1185">Reference proteome</keyword>
<keyword evidence="1" id="KW-0472">Membrane</keyword>
<dbReference type="InterPro" id="IPR014535">
    <property type="entry name" value="Hpre_diP_synt_I"/>
</dbReference>
<dbReference type="Proteomes" id="UP000580568">
    <property type="component" value="Unassembled WGS sequence"/>
</dbReference>
<reference evidence="2 3" key="1">
    <citation type="submission" date="2020-07" db="EMBL/GenBank/DDBJ databases">
        <title>A new beta-1,3-glucan-decomposing anaerobic bacterium isolated from anoxic soil subjected to biological soil disinfestation.</title>
        <authorList>
            <person name="Ueki A."/>
            <person name="Tonouchi A."/>
        </authorList>
    </citation>
    <scope>NUCLEOTIDE SEQUENCE [LARGE SCALE GENOMIC DNA]</scope>
    <source>
        <strain evidence="2 3">TW1</strain>
    </source>
</reference>
<dbReference type="EMBL" id="BLZR01000001">
    <property type="protein sequence ID" value="GFP74449.1"/>
    <property type="molecule type" value="Genomic_DNA"/>
</dbReference>
<evidence type="ECO:0000313" key="3">
    <source>
        <dbReference type="Proteomes" id="UP000580568"/>
    </source>
</evidence>
<keyword evidence="1" id="KW-0812">Transmembrane</keyword>
<evidence type="ECO:0008006" key="4">
    <source>
        <dbReference type="Google" id="ProtNLM"/>
    </source>
</evidence>